<feature type="chain" id="PRO_5040819252" evidence="6">
    <location>
        <begin position="30"/>
        <end position="433"/>
    </location>
</feature>
<keyword evidence="2" id="KW-0713">Self-incompatibility</keyword>
<evidence type="ECO:0000256" key="6">
    <source>
        <dbReference type="SAM" id="SignalP"/>
    </source>
</evidence>
<dbReference type="PROSITE" id="PS50927">
    <property type="entry name" value="BULB_LECTIN"/>
    <property type="match status" value="1"/>
</dbReference>
<evidence type="ECO:0000256" key="3">
    <source>
        <dbReference type="ARBA" id="ARBA00022729"/>
    </source>
</evidence>
<evidence type="ECO:0000256" key="5">
    <source>
        <dbReference type="ARBA" id="ARBA00023180"/>
    </source>
</evidence>
<evidence type="ECO:0000259" key="8">
    <source>
        <dbReference type="PROSITE" id="PS50948"/>
    </source>
</evidence>
<dbReference type="GeneID" id="108847093"/>
<sequence>MRGVQNICHHFYAFSLLLIVFVLFRPAFSTHVNTLSSTDFLTNTSNRTIVSPGGVFEFGFFKLASSSCWYLGIWYKNIPERSYVWVANRDNPLHSSTGTLRISGTNLVLLDQSKNTVWSTNLTRRCVKSPVVAELFDNGNFVMRYSNNSDPSGYLWQSFDFPTDTLLPQMKLGFDLKTGPHRFLRSWRSPDDPASGNYTYKLETRGLPEFFLRSEDFLLYRTGPWNGIRFNGVPEMPRLLDNILTENKEEITYTFRMTNHSIYSKFIITHSGFFQLLTWTPKVQLWNVLWSIPNDQCDLYVLCGPYGYCDTKTSMCNCIKGFKPKGSQAWALGDMSQGCVRKTSLSCGGDGFIRLTKMKLPDTTYAIVDKLVGIKECKKRCLKDCNCTAFANADIRKGGSGCVIWTSELVDLRNYAEGGQEFYVRLAAADLDC</sequence>
<dbReference type="InterPro" id="IPR035446">
    <property type="entry name" value="SLSG/EP1"/>
</dbReference>
<gene>
    <name evidence="10" type="primary">LOC108847093</name>
</gene>
<dbReference type="Gene3D" id="3.50.4.10">
    <property type="entry name" value="Hepatocyte Growth Factor"/>
    <property type="match status" value="1"/>
</dbReference>
<reference evidence="10" key="2">
    <citation type="submission" date="2025-08" db="UniProtKB">
        <authorList>
            <consortium name="RefSeq"/>
        </authorList>
    </citation>
    <scope>IDENTIFICATION</scope>
    <source>
        <tissue evidence="10">Leaf</tissue>
    </source>
</reference>
<evidence type="ECO:0000259" key="7">
    <source>
        <dbReference type="PROSITE" id="PS50927"/>
    </source>
</evidence>
<evidence type="ECO:0000256" key="2">
    <source>
        <dbReference type="ARBA" id="ARBA00022471"/>
    </source>
</evidence>
<dbReference type="GO" id="GO:0060320">
    <property type="term" value="P:rejection of self pollen"/>
    <property type="evidence" value="ECO:0007669"/>
    <property type="project" value="UniProtKB-KW"/>
</dbReference>
<dbReference type="Proteomes" id="UP000504610">
    <property type="component" value="Chromosome 3"/>
</dbReference>
<evidence type="ECO:0000313" key="10">
    <source>
        <dbReference type="RefSeq" id="XP_056860805.1"/>
    </source>
</evidence>
<accession>A0A9W3DA89</accession>
<dbReference type="CDD" id="cd01098">
    <property type="entry name" value="PAN_AP_plant"/>
    <property type="match status" value="1"/>
</dbReference>
<feature type="domain" description="Apple" evidence="8">
    <location>
        <begin position="347"/>
        <end position="427"/>
    </location>
</feature>
<reference evidence="9" key="1">
    <citation type="journal article" date="2019" name="Database">
        <title>The radish genome database (RadishGD): an integrated information resource for radish genomics.</title>
        <authorList>
            <person name="Yu H.J."/>
            <person name="Baek S."/>
            <person name="Lee Y.J."/>
            <person name="Cho A."/>
            <person name="Mun J.H."/>
        </authorList>
    </citation>
    <scope>NUCLEOTIDE SEQUENCE [LARGE SCALE GENOMIC DNA]</scope>
    <source>
        <strain evidence="9">cv. WK10039</strain>
    </source>
</reference>
<dbReference type="PANTHER" id="PTHR32444">
    <property type="entry name" value="BULB-TYPE LECTIN DOMAIN-CONTAINING PROTEIN"/>
    <property type="match status" value="1"/>
</dbReference>
<feature type="domain" description="Bulb-type lectin" evidence="7">
    <location>
        <begin position="34"/>
        <end position="156"/>
    </location>
</feature>
<dbReference type="OrthoDB" id="785331at2759"/>
<evidence type="ECO:0000256" key="1">
    <source>
        <dbReference type="ARBA" id="ARBA00003061"/>
    </source>
</evidence>
<keyword evidence="3 6" id="KW-0732">Signal</keyword>
<name>A0A9W3DA89_RAPSA</name>
<dbReference type="InterPro" id="IPR003609">
    <property type="entry name" value="Pan_app"/>
</dbReference>
<dbReference type="Gene3D" id="2.90.10.10">
    <property type="entry name" value="Bulb-type lectin domain"/>
    <property type="match status" value="1"/>
</dbReference>
<dbReference type="PANTHER" id="PTHR32444:SF89">
    <property type="entry name" value="S GLYCOPROTEIN"/>
    <property type="match status" value="1"/>
</dbReference>
<keyword evidence="4" id="KW-1015">Disulfide bond</keyword>
<dbReference type="SUPFAM" id="SSF51110">
    <property type="entry name" value="alpha-D-mannose-specific plant lectins"/>
    <property type="match status" value="1"/>
</dbReference>
<keyword evidence="9" id="KW-1185">Reference proteome</keyword>
<organism evidence="9 10">
    <name type="scientific">Raphanus sativus</name>
    <name type="common">Radish</name>
    <name type="synonym">Raphanus raphanistrum var. sativus</name>
    <dbReference type="NCBI Taxonomy" id="3726"/>
    <lineage>
        <taxon>Eukaryota</taxon>
        <taxon>Viridiplantae</taxon>
        <taxon>Streptophyta</taxon>
        <taxon>Embryophyta</taxon>
        <taxon>Tracheophyta</taxon>
        <taxon>Spermatophyta</taxon>
        <taxon>Magnoliopsida</taxon>
        <taxon>eudicotyledons</taxon>
        <taxon>Gunneridae</taxon>
        <taxon>Pentapetalae</taxon>
        <taxon>rosids</taxon>
        <taxon>malvids</taxon>
        <taxon>Brassicales</taxon>
        <taxon>Brassicaceae</taxon>
        <taxon>Brassiceae</taxon>
        <taxon>Raphanus</taxon>
    </lineage>
</organism>
<dbReference type="RefSeq" id="XP_056860805.1">
    <property type="nucleotide sequence ID" value="XM_057004825.1"/>
</dbReference>
<dbReference type="InterPro" id="IPR000858">
    <property type="entry name" value="S_locus_glycoprot_dom"/>
</dbReference>
<evidence type="ECO:0000313" key="9">
    <source>
        <dbReference type="Proteomes" id="UP000504610"/>
    </source>
</evidence>
<evidence type="ECO:0000256" key="4">
    <source>
        <dbReference type="ARBA" id="ARBA00023157"/>
    </source>
</evidence>
<dbReference type="Pfam" id="PF01453">
    <property type="entry name" value="B_lectin"/>
    <property type="match status" value="1"/>
</dbReference>
<dbReference type="SMART" id="SM00473">
    <property type="entry name" value="PAN_AP"/>
    <property type="match status" value="1"/>
</dbReference>
<dbReference type="Pfam" id="PF00954">
    <property type="entry name" value="S_locus_glycop"/>
    <property type="match status" value="1"/>
</dbReference>
<proteinExistence type="predicted"/>
<dbReference type="PROSITE" id="PS50948">
    <property type="entry name" value="PAN"/>
    <property type="match status" value="1"/>
</dbReference>
<dbReference type="Pfam" id="PF08276">
    <property type="entry name" value="PAN_2"/>
    <property type="match status" value="1"/>
</dbReference>
<dbReference type="SMART" id="SM00108">
    <property type="entry name" value="B_lectin"/>
    <property type="match status" value="1"/>
</dbReference>
<comment type="function">
    <text evidence="1">Involved in sporophytic self-incompatibility system (the inability of flowering plants to achieve self-fertilization).</text>
</comment>
<keyword evidence="5" id="KW-0325">Glycoprotein</keyword>
<dbReference type="CDD" id="cd00028">
    <property type="entry name" value="B_lectin"/>
    <property type="match status" value="1"/>
</dbReference>
<protein>
    <submittedName>
        <fullName evidence="10">S-locus-specific glycoprotein S13-like</fullName>
    </submittedName>
</protein>
<dbReference type="PIRSF" id="PIRSF002686">
    <property type="entry name" value="SLG"/>
    <property type="match status" value="1"/>
</dbReference>
<dbReference type="AlphaFoldDB" id="A0A9W3DA89"/>
<dbReference type="InterPro" id="IPR036426">
    <property type="entry name" value="Bulb-type_lectin_dom_sf"/>
</dbReference>
<dbReference type="KEGG" id="rsz:108847093"/>
<dbReference type="InterPro" id="IPR001480">
    <property type="entry name" value="Bulb-type_lectin_dom"/>
</dbReference>
<feature type="signal peptide" evidence="6">
    <location>
        <begin position="1"/>
        <end position="29"/>
    </location>
</feature>